<organism evidence="1 2">
    <name type="scientific">Bradyrhizobium oligotrophicum S58</name>
    <dbReference type="NCBI Taxonomy" id="1245469"/>
    <lineage>
        <taxon>Bacteria</taxon>
        <taxon>Pseudomonadati</taxon>
        <taxon>Pseudomonadota</taxon>
        <taxon>Alphaproteobacteria</taxon>
        <taxon>Hyphomicrobiales</taxon>
        <taxon>Nitrobacteraceae</taxon>
        <taxon>Bradyrhizobium</taxon>
    </lineage>
</organism>
<accession>M4Z4B3</accession>
<dbReference type="PATRIC" id="fig|1245469.3.peg.1819"/>
<dbReference type="SUPFAM" id="SSF56281">
    <property type="entry name" value="Metallo-hydrolase/oxidoreductase"/>
    <property type="match status" value="1"/>
</dbReference>
<name>M4Z4B3_9BRAD</name>
<protein>
    <submittedName>
        <fullName evidence="1">Putative metallo-hydrolase</fullName>
    </submittedName>
</protein>
<dbReference type="PANTHER" id="PTHR30619">
    <property type="entry name" value="DNA INTERNALIZATION/COMPETENCE PROTEIN COMEC/REC2"/>
    <property type="match status" value="1"/>
</dbReference>
<dbReference type="RefSeq" id="WP_015664920.1">
    <property type="nucleotide sequence ID" value="NC_020453.1"/>
</dbReference>
<keyword evidence="2" id="KW-1185">Reference proteome</keyword>
<dbReference type="KEGG" id="aol:S58_17850"/>
<dbReference type="GO" id="GO:0016787">
    <property type="term" value="F:hydrolase activity"/>
    <property type="evidence" value="ECO:0007669"/>
    <property type="project" value="UniProtKB-KW"/>
</dbReference>
<dbReference type="EMBL" id="AP012603">
    <property type="protein sequence ID" value="BAM87792.1"/>
    <property type="molecule type" value="Genomic_DNA"/>
</dbReference>
<dbReference type="Proteomes" id="UP000011841">
    <property type="component" value="Chromosome"/>
</dbReference>
<dbReference type="AlphaFoldDB" id="M4Z4B3"/>
<dbReference type="InterPro" id="IPR052159">
    <property type="entry name" value="Competence_DNA_uptake"/>
</dbReference>
<evidence type="ECO:0000313" key="1">
    <source>
        <dbReference type="EMBL" id="BAM87792.1"/>
    </source>
</evidence>
<dbReference type="eggNOG" id="COG2333">
    <property type="taxonomic scope" value="Bacteria"/>
</dbReference>
<dbReference type="STRING" id="1245469.S58_17850"/>
<dbReference type="OrthoDB" id="7177610at2"/>
<dbReference type="Gene3D" id="3.60.15.10">
    <property type="entry name" value="Ribonuclease Z/Hydroxyacylglutathione hydrolase-like"/>
    <property type="match status" value="1"/>
</dbReference>
<sequence>MASGLRVRMYRIGFGDFFLLSVPSAPGVSHILIDCGVHAKDLGSMRAAVTQMAKDCGNRLALVIMTHRHADHISGFGSCADIFAQIEVERVWMPWFENPGDQKAVAFQASLVAMAGHLGRQFQARLAAKPDPEAEQLLSMAENITGGLGLAGIAANQKALNVLHGGFKGSQPAHDYYKAGDVPTLPPGLAAAGFAAEILGPPIDDALIGQMTNKNQQYLAGVTEGDDQPEKLKPFANAFRGKRDDYGDKAFEPYGYDRMMRMLEGAQPDVLAAQAEAADKTLNNQSLVILFSFGGKNLLFAGDAQWGNWENFLYGGAYGTPGHTQLTAKAQDILGKIDFYKVGHHGSANATPKDAVKAMRIGCVGMCSTQEHAYNEVPRAPLLDALRQRMNDQLARSDQVAAGADAPANPDAGALPKAFSAPAHELFIDYAF</sequence>
<keyword evidence="1" id="KW-0378">Hydrolase</keyword>
<dbReference type="GeneID" id="301815708"/>
<gene>
    <name evidence="1" type="ORF">S58_17850</name>
</gene>
<dbReference type="PANTHER" id="PTHR30619:SF1">
    <property type="entry name" value="RECOMBINATION PROTEIN 2"/>
    <property type="match status" value="1"/>
</dbReference>
<reference evidence="1 2" key="1">
    <citation type="journal article" date="2013" name="Appl. Environ. Microbiol.">
        <title>Genome analysis suggests that the soil oligotrophic bacterium Agromonas oligotrophica (Bradyrhizobium oligotrophicum) is a nitrogen-fixing symbiont of Aeschynomene indica.</title>
        <authorList>
            <person name="Okubo T."/>
            <person name="Fukushima S."/>
            <person name="Itakura M."/>
            <person name="Oshima K."/>
            <person name="Longtonglang A."/>
            <person name="Teaumroong N."/>
            <person name="Mitsui H."/>
            <person name="Hattori M."/>
            <person name="Hattori R."/>
            <person name="Hattori T."/>
            <person name="Minamisawa K."/>
        </authorList>
    </citation>
    <scope>NUCLEOTIDE SEQUENCE [LARGE SCALE GENOMIC DNA]</scope>
    <source>
        <strain evidence="1 2">S58</strain>
    </source>
</reference>
<proteinExistence type="predicted"/>
<evidence type="ECO:0000313" key="2">
    <source>
        <dbReference type="Proteomes" id="UP000011841"/>
    </source>
</evidence>
<dbReference type="HOGENOM" id="CLU_037417_0_0_5"/>
<dbReference type="InterPro" id="IPR036866">
    <property type="entry name" value="RibonucZ/Hydroxyglut_hydro"/>
</dbReference>